<evidence type="ECO:0000256" key="1">
    <source>
        <dbReference type="SAM" id="Phobius"/>
    </source>
</evidence>
<gene>
    <name evidence="2" type="ORF">LX59_02633</name>
</gene>
<protein>
    <submittedName>
        <fullName evidence="2">Uncharacterized protein DUF2868</fullName>
    </submittedName>
</protein>
<name>A0A562I077_9GAMM</name>
<comment type="caution">
    <text evidence="2">The sequence shown here is derived from an EMBL/GenBank/DDBJ whole genome shotgun (WGS) entry which is preliminary data.</text>
</comment>
<dbReference type="AlphaFoldDB" id="A0A562I077"/>
<dbReference type="Pfam" id="PF11067">
    <property type="entry name" value="DUF2868"/>
    <property type="match status" value="1"/>
</dbReference>
<dbReference type="EMBL" id="VLKG01000011">
    <property type="protein sequence ID" value="TWH64226.1"/>
    <property type="molecule type" value="Genomic_DNA"/>
</dbReference>
<feature type="transmembrane region" description="Helical" evidence="1">
    <location>
        <begin position="175"/>
        <end position="202"/>
    </location>
</feature>
<keyword evidence="1" id="KW-0472">Membrane</keyword>
<organism evidence="2 3">
    <name type="scientific">Azomonas agilis</name>
    <dbReference type="NCBI Taxonomy" id="116849"/>
    <lineage>
        <taxon>Bacteria</taxon>
        <taxon>Pseudomonadati</taxon>
        <taxon>Pseudomonadota</taxon>
        <taxon>Gammaproteobacteria</taxon>
        <taxon>Pseudomonadales</taxon>
        <taxon>Pseudomonadaceae</taxon>
        <taxon>Azomonas</taxon>
    </lineage>
</organism>
<evidence type="ECO:0000313" key="3">
    <source>
        <dbReference type="Proteomes" id="UP000319627"/>
    </source>
</evidence>
<feature type="transmembrane region" description="Helical" evidence="1">
    <location>
        <begin position="76"/>
        <end position="98"/>
    </location>
</feature>
<keyword evidence="3" id="KW-1185">Reference proteome</keyword>
<proteinExistence type="predicted"/>
<reference evidence="2 3" key="1">
    <citation type="submission" date="2019-07" db="EMBL/GenBank/DDBJ databases">
        <title>Genomic Encyclopedia of Type Strains, Phase I: the one thousand microbial genomes (KMG-I) project.</title>
        <authorList>
            <person name="Kyrpides N."/>
        </authorList>
    </citation>
    <scope>NUCLEOTIDE SEQUENCE [LARGE SCALE GENOMIC DNA]</scope>
    <source>
        <strain evidence="2 3">DSM 375</strain>
    </source>
</reference>
<keyword evidence="1" id="KW-0812">Transmembrane</keyword>
<sequence>MTSHSLPSLNKLDRLWVTEAIRLREEYAGPLEDAEANRQARQAKDLPSMIQHRALWLARRDALLDSLNNWRQSIRLTGIFLALLALFTGIGLGIAALGDSHQPVNVFWALGSLLGLNLLALMIWLLGLALNRRFKKSTGGLLGRFWLWLAARLARDDRATLLMRALLSLLRQNNLTRWLLGTATHSLWLIALGSALLTLLILLATRRYGFIWETTILSEDTFVFLTQALGALPSLFGFQVPSLEQIRLSGVVNSDLEFSRQVWASWLTGMLIVYGVLPRLLLGIFCYSRWRCGRRRIQLNLSLPAYRLLADRLQPTSERLGVNDPAPAQLPTPGTGNRPISGAGAILVGIELDDRLPWPPESLPETIADAGVLDDRAQRRQLLETMTQTPPARLVVACDPRRSPDRGTLNLITELSHCAAQTRLWLLPAPAGEVLDRERVNDWNEALERLGIPYASNSPLNWLEHGHD</sequence>
<feature type="transmembrane region" description="Helical" evidence="1">
    <location>
        <begin position="104"/>
        <end position="126"/>
    </location>
</feature>
<dbReference type="OrthoDB" id="6210861at2"/>
<evidence type="ECO:0000313" key="2">
    <source>
        <dbReference type="EMBL" id="TWH64226.1"/>
    </source>
</evidence>
<dbReference type="Proteomes" id="UP000319627">
    <property type="component" value="Unassembled WGS sequence"/>
</dbReference>
<keyword evidence="1" id="KW-1133">Transmembrane helix</keyword>
<feature type="transmembrane region" description="Helical" evidence="1">
    <location>
        <begin position="263"/>
        <end position="287"/>
    </location>
</feature>
<accession>A0A562I077</accession>
<dbReference type="InterPro" id="IPR021296">
    <property type="entry name" value="DUF2868"/>
</dbReference>
<dbReference type="RefSeq" id="WP_144572524.1">
    <property type="nucleotide sequence ID" value="NZ_VLKG01000011.1"/>
</dbReference>